<sequence length="161" mass="16824">MSSFPTEMEMDQEMPVADDTPAPAPVPRKLKPKLLVPLIVTVAAIGFGVGHLSVAGIAPASQKQAVNAAPEAYNTGRFAIVVHDPKLTFLEATVLVEPGTASPQNPAQLRDAILGLLTEAASLPLVQQADDTIAMLERSTMAMASETAPWLAGLDLSAVTE</sequence>
<dbReference type="Proteomes" id="UP000645462">
    <property type="component" value="Unassembled WGS sequence"/>
</dbReference>
<evidence type="ECO:0000256" key="1">
    <source>
        <dbReference type="SAM" id="MobiDB-lite"/>
    </source>
</evidence>
<keyword evidence="2" id="KW-0472">Membrane</keyword>
<comment type="caution">
    <text evidence="3">The sequence shown here is derived from an EMBL/GenBank/DDBJ whole genome shotgun (WGS) entry which is preliminary data.</text>
</comment>
<feature type="transmembrane region" description="Helical" evidence="2">
    <location>
        <begin position="34"/>
        <end position="58"/>
    </location>
</feature>
<proteinExistence type="predicted"/>
<keyword evidence="2" id="KW-1133">Transmembrane helix</keyword>
<keyword evidence="2" id="KW-0812">Transmembrane</keyword>
<keyword evidence="4" id="KW-1185">Reference proteome</keyword>
<dbReference type="EMBL" id="BMFC01000007">
    <property type="protein sequence ID" value="GGC10025.1"/>
    <property type="molecule type" value="Genomic_DNA"/>
</dbReference>
<gene>
    <name evidence="3" type="ORF">GCM10011363_28340</name>
</gene>
<evidence type="ECO:0000313" key="3">
    <source>
        <dbReference type="EMBL" id="GGC10025.1"/>
    </source>
</evidence>
<evidence type="ECO:0008006" key="5">
    <source>
        <dbReference type="Google" id="ProtNLM"/>
    </source>
</evidence>
<reference evidence="4" key="1">
    <citation type="journal article" date="2019" name="Int. J. Syst. Evol. Microbiol.">
        <title>The Global Catalogue of Microorganisms (GCM) 10K type strain sequencing project: providing services to taxonomists for standard genome sequencing and annotation.</title>
        <authorList>
            <consortium name="The Broad Institute Genomics Platform"/>
            <consortium name="The Broad Institute Genome Sequencing Center for Infectious Disease"/>
            <person name="Wu L."/>
            <person name="Ma J."/>
        </authorList>
    </citation>
    <scope>NUCLEOTIDE SEQUENCE [LARGE SCALE GENOMIC DNA]</scope>
    <source>
        <strain evidence="4">CGMCC 1.12478</strain>
    </source>
</reference>
<feature type="region of interest" description="Disordered" evidence="1">
    <location>
        <begin position="1"/>
        <end position="22"/>
    </location>
</feature>
<name>A0ABQ1KWJ3_9RHOB</name>
<evidence type="ECO:0000313" key="4">
    <source>
        <dbReference type="Proteomes" id="UP000645462"/>
    </source>
</evidence>
<accession>A0ABQ1KWJ3</accession>
<protein>
    <recommendedName>
        <fullName evidence="5">Flagellar protein FliL</fullName>
    </recommendedName>
</protein>
<evidence type="ECO:0000256" key="2">
    <source>
        <dbReference type="SAM" id="Phobius"/>
    </source>
</evidence>
<organism evidence="3 4">
    <name type="scientific">Marivita lacus</name>
    <dbReference type="NCBI Taxonomy" id="1323742"/>
    <lineage>
        <taxon>Bacteria</taxon>
        <taxon>Pseudomonadati</taxon>
        <taxon>Pseudomonadota</taxon>
        <taxon>Alphaproteobacteria</taxon>
        <taxon>Rhodobacterales</taxon>
        <taxon>Roseobacteraceae</taxon>
        <taxon>Marivita</taxon>
    </lineage>
</organism>